<dbReference type="SUPFAM" id="SSF51735">
    <property type="entry name" value="NAD(P)-binding Rossmann-fold domains"/>
    <property type="match status" value="1"/>
</dbReference>
<feature type="domain" description="RCK N-terminal" evidence="1">
    <location>
        <begin position="3"/>
        <end position="119"/>
    </location>
</feature>
<accession>A0ABS2GGY2</accession>
<dbReference type="InterPro" id="IPR036721">
    <property type="entry name" value="RCK_C_sf"/>
</dbReference>
<dbReference type="Pfam" id="PF02254">
    <property type="entry name" value="TrkA_N"/>
    <property type="match status" value="1"/>
</dbReference>
<evidence type="ECO:0000259" key="2">
    <source>
        <dbReference type="PROSITE" id="PS51202"/>
    </source>
</evidence>
<dbReference type="SUPFAM" id="SSF116726">
    <property type="entry name" value="TrkA C-terminal domain-like"/>
    <property type="match status" value="1"/>
</dbReference>
<dbReference type="PANTHER" id="PTHR43833">
    <property type="entry name" value="POTASSIUM CHANNEL PROTEIN 2-RELATED-RELATED"/>
    <property type="match status" value="1"/>
</dbReference>
<organism evidence="3 4">
    <name type="scientific">Veillonella magna</name>
    <dbReference type="NCBI Taxonomy" id="464322"/>
    <lineage>
        <taxon>Bacteria</taxon>
        <taxon>Bacillati</taxon>
        <taxon>Bacillota</taxon>
        <taxon>Negativicutes</taxon>
        <taxon>Veillonellales</taxon>
        <taxon>Veillonellaceae</taxon>
        <taxon>Veillonella</taxon>
    </lineage>
</organism>
<dbReference type="Proteomes" id="UP000707138">
    <property type="component" value="Unassembled WGS sequence"/>
</dbReference>
<comment type="caution">
    <text evidence="3">The sequence shown here is derived from an EMBL/GenBank/DDBJ whole genome shotgun (WGS) entry which is preliminary data.</text>
</comment>
<feature type="domain" description="RCK C-terminal" evidence="2">
    <location>
        <begin position="136"/>
        <end position="218"/>
    </location>
</feature>
<keyword evidence="4" id="KW-1185">Reference proteome</keyword>
<name>A0ABS2GGY2_9FIRM</name>
<dbReference type="RefSeq" id="WP_028255183.1">
    <property type="nucleotide sequence ID" value="NZ_CATYZF010000081.1"/>
</dbReference>
<dbReference type="PROSITE" id="PS51202">
    <property type="entry name" value="RCK_C"/>
    <property type="match status" value="1"/>
</dbReference>
<dbReference type="EMBL" id="JACJLA010000020">
    <property type="protein sequence ID" value="MBM6913439.1"/>
    <property type="molecule type" value="Genomic_DNA"/>
</dbReference>
<evidence type="ECO:0000313" key="3">
    <source>
        <dbReference type="EMBL" id="MBM6913439.1"/>
    </source>
</evidence>
<dbReference type="Pfam" id="PF02080">
    <property type="entry name" value="TrkA_C"/>
    <property type="match status" value="1"/>
</dbReference>
<sequence>MNKQAVAVIGLGRFGATVAKTLSAQGHEVLGVDINEETVQRISPYVTHAVVADTSDEDALRALSLNQFDDVVIGIGDNVQGNLMTAMLVKEIGAKYIVAKAQSTLQGRLLEKIGVDLVIYPESDMALRVAQMLVREHVIDYLQLSKDIGLVEMETPAFLQGKTLIEANIRAKYNVNVVAIKRDNDVLAPPDPNDPLRGTDTLMIIGRDPDITRLEEGK</sequence>
<dbReference type="PROSITE" id="PS51201">
    <property type="entry name" value="RCK_N"/>
    <property type="match status" value="1"/>
</dbReference>
<dbReference type="InterPro" id="IPR003148">
    <property type="entry name" value="RCK_N"/>
</dbReference>
<dbReference type="InterPro" id="IPR006037">
    <property type="entry name" value="RCK_C"/>
</dbReference>
<dbReference type="InterPro" id="IPR050721">
    <property type="entry name" value="Trk_Ktr_HKT_K-transport"/>
</dbReference>
<protein>
    <submittedName>
        <fullName evidence="3">TrkA family potassium uptake protein</fullName>
    </submittedName>
</protein>
<gene>
    <name evidence="3" type="ORF">H6A01_08940</name>
</gene>
<dbReference type="PANTHER" id="PTHR43833:SF7">
    <property type="entry name" value="KTR SYSTEM POTASSIUM UPTAKE PROTEIN C"/>
    <property type="match status" value="1"/>
</dbReference>
<evidence type="ECO:0000313" key="4">
    <source>
        <dbReference type="Proteomes" id="UP000707138"/>
    </source>
</evidence>
<dbReference type="InterPro" id="IPR036291">
    <property type="entry name" value="NAD(P)-bd_dom_sf"/>
</dbReference>
<dbReference type="Gene3D" id="3.40.50.720">
    <property type="entry name" value="NAD(P)-binding Rossmann-like Domain"/>
    <property type="match status" value="1"/>
</dbReference>
<proteinExistence type="predicted"/>
<reference evidence="3 4" key="1">
    <citation type="journal article" date="2021" name="Sci. Rep.">
        <title>The distribution of antibiotic resistance genes in chicken gut microbiota commensals.</title>
        <authorList>
            <person name="Juricova H."/>
            <person name="Matiasovicova J."/>
            <person name="Kubasova T."/>
            <person name="Cejkova D."/>
            <person name="Rychlik I."/>
        </authorList>
    </citation>
    <scope>NUCLEOTIDE SEQUENCE [LARGE SCALE GENOMIC DNA]</scope>
    <source>
        <strain evidence="3 4">An537</strain>
    </source>
</reference>
<evidence type="ECO:0000259" key="1">
    <source>
        <dbReference type="PROSITE" id="PS51201"/>
    </source>
</evidence>
<dbReference type="Gene3D" id="3.30.70.1450">
    <property type="entry name" value="Regulator of K+ conductance, C-terminal domain"/>
    <property type="match status" value="1"/>
</dbReference>